<dbReference type="EMBL" id="JADCNM010000011">
    <property type="protein sequence ID" value="KAG0462082.1"/>
    <property type="molecule type" value="Genomic_DNA"/>
</dbReference>
<dbReference type="Proteomes" id="UP000639772">
    <property type="component" value="Chromosome 11"/>
</dbReference>
<name>A0A835Q3A5_VANPL</name>
<evidence type="ECO:0000313" key="3">
    <source>
        <dbReference type="Proteomes" id="UP000636800"/>
    </source>
</evidence>
<dbReference type="Proteomes" id="UP000636800">
    <property type="component" value="Chromosome 11"/>
</dbReference>
<evidence type="ECO:0000313" key="2">
    <source>
        <dbReference type="EMBL" id="KAG0462082.1"/>
    </source>
</evidence>
<dbReference type="AlphaFoldDB" id="A0A835Q3A5"/>
<protein>
    <submittedName>
        <fullName evidence="1">Uncharacterized protein</fullName>
    </submittedName>
</protein>
<evidence type="ECO:0000313" key="1">
    <source>
        <dbReference type="EMBL" id="KAG0460662.1"/>
    </source>
</evidence>
<organism evidence="1 3">
    <name type="scientific">Vanilla planifolia</name>
    <name type="common">Vanilla</name>
    <dbReference type="NCBI Taxonomy" id="51239"/>
    <lineage>
        <taxon>Eukaryota</taxon>
        <taxon>Viridiplantae</taxon>
        <taxon>Streptophyta</taxon>
        <taxon>Embryophyta</taxon>
        <taxon>Tracheophyta</taxon>
        <taxon>Spermatophyta</taxon>
        <taxon>Magnoliopsida</taxon>
        <taxon>Liliopsida</taxon>
        <taxon>Asparagales</taxon>
        <taxon>Orchidaceae</taxon>
        <taxon>Vanilloideae</taxon>
        <taxon>Vanilleae</taxon>
        <taxon>Vanilla</taxon>
    </lineage>
</organism>
<accession>A0A835Q3A5</accession>
<keyword evidence="3" id="KW-1185">Reference proteome</keyword>
<gene>
    <name evidence="2" type="ORF">HPP92_020558</name>
    <name evidence="1" type="ORF">HPP92_020959</name>
</gene>
<proteinExistence type="predicted"/>
<dbReference type="EMBL" id="JADCNL010000011">
    <property type="protein sequence ID" value="KAG0460662.1"/>
    <property type="molecule type" value="Genomic_DNA"/>
</dbReference>
<sequence length="95" mass="10820">MASIKLKTIQSLTNLLNIIRRNPSKHGTEIDRGKDSKQMEEVVSKRGEDGYEAENGSVQVSAEKGFYRVRIHTDLMLRSVRRGAWEPLQESIHVV</sequence>
<comment type="caution">
    <text evidence="1">The sequence shown here is derived from an EMBL/GenBank/DDBJ whole genome shotgun (WGS) entry which is preliminary data.</text>
</comment>
<reference evidence="3 4" key="1">
    <citation type="journal article" date="2020" name="Nat. Food">
        <title>A phased Vanilla planifolia genome enables genetic improvement of flavour and production.</title>
        <authorList>
            <person name="Hasing T."/>
            <person name="Tang H."/>
            <person name="Brym M."/>
            <person name="Khazi F."/>
            <person name="Huang T."/>
            <person name="Chambers A.H."/>
        </authorList>
    </citation>
    <scope>NUCLEOTIDE SEQUENCE [LARGE SCALE GENOMIC DNA]</scope>
    <source>
        <tissue evidence="1">Leaf</tissue>
    </source>
</reference>
<evidence type="ECO:0000313" key="4">
    <source>
        <dbReference type="Proteomes" id="UP000639772"/>
    </source>
</evidence>